<evidence type="ECO:0000256" key="4">
    <source>
        <dbReference type="ARBA" id="ARBA00022692"/>
    </source>
</evidence>
<dbReference type="GO" id="GO:0005886">
    <property type="term" value="C:plasma membrane"/>
    <property type="evidence" value="ECO:0007669"/>
    <property type="project" value="UniProtKB-SubCell"/>
</dbReference>
<evidence type="ECO:0000256" key="8">
    <source>
        <dbReference type="SAM" id="Phobius"/>
    </source>
</evidence>
<feature type="transmembrane region" description="Helical" evidence="8">
    <location>
        <begin position="45"/>
        <end position="65"/>
    </location>
</feature>
<keyword evidence="6 8" id="KW-0472">Membrane</keyword>
<dbReference type="GO" id="GO:0046872">
    <property type="term" value="F:metal ion binding"/>
    <property type="evidence" value="ECO:0007669"/>
    <property type="project" value="UniProtKB-KW"/>
</dbReference>
<feature type="transmembrane region" description="Helical" evidence="8">
    <location>
        <begin position="137"/>
        <end position="158"/>
    </location>
</feature>
<dbReference type="GO" id="GO:0044038">
    <property type="term" value="P:cell wall macromolecule biosynthetic process"/>
    <property type="evidence" value="ECO:0007669"/>
    <property type="project" value="TreeGrafter"/>
</dbReference>
<organism evidence="9">
    <name type="scientific">Eiseniibacteriota bacterium</name>
    <dbReference type="NCBI Taxonomy" id="2212470"/>
    <lineage>
        <taxon>Bacteria</taxon>
        <taxon>Candidatus Eiseniibacteriota</taxon>
    </lineage>
</organism>
<comment type="caution">
    <text evidence="9">The sequence shown here is derived from an EMBL/GenBank/DDBJ whole genome shotgun (WGS) entry which is preliminary data.</text>
</comment>
<dbReference type="AlphaFoldDB" id="A0A7V2ATP9"/>
<dbReference type="InterPro" id="IPR000715">
    <property type="entry name" value="Glycosyl_transferase_4"/>
</dbReference>
<feature type="binding site" evidence="7">
    <location>
        <position position="157"/>
    </location>
    <ligand>
        <name>Mg(2+)</name>
        <dbReference type="ChEBI" id="CHEBI:18420"/>
    </ligand>
</feature>
<feature type="transmembrane region" description="Helical" evidence="8">
    <location>
        <begin position="242"/>
        <end position="263"/>
    </location>
</feature>
<keyword evidence="4 8" id="KW-0812">Transmembrane</keyword>
<keyword evidence="5 8" id="KW-1133">Transmembrane helix</keyword>
<evidence type="ECO:0000256" key="6">
    <source>
        <dbReference type="ARBA" id="ARBA00023136"/>
    </source>
</evidence>
<feature type="transmembrane region" description="Helical" evidence="8">
    <location>
        <begin position="295"/>
        <end position="312"/>
    </location>
</feature>
<keyword evidence="7" id="KW-0460">Magnesium</keyword>
<evidence type="ECO:0000256" key="5">
    <source>
        <dbReference type="ARBA" id="ARBA00022989"/>
    </source>
</evidence>
<keyword evidence="7" id="KW-0479">Metal-binding</keyword>
<sequence>MATFGLITASALAFFLSFVFTPLVRGIAVRWKICEKPNGRTNRDIAHIGGVAIIGAILFTLIPVFLLYLPDDPMNRAFVPILVASGFLTFFLGIIDDLRSLHYLYKLFFQIVVSICVSAGGLLLLEHVGITNLSMPAAVVAFCAAAVWMLGITTSFNLIDGIDGLSSGLALIAAGAFGAAGHLYGQPIVVALSLVLAGAVLAFLRYNFPPAKILMGDSGSLFLGLIFGIISLLLIVPGKDIFFRAAGSVIILSIPLLDTGLAFSRRLATDTPVFKADLFHLHHILLYRFRSAVKVDLFLWGLALVFGLLGILTMRGNLLPLILAVALQVILFTLALRRMIRFELKSETAEEILKSNGINAARMLPRRN</sequence>
<feature type="transmembrane region" description="Helical" evidence="8">
    <location>
        <begin position="318"/>
        <end position="336"/>
    </location>
</feature>
<feature type="binding site" evidence="7">
    <location>
        <position position="217"/>
    </location>
    <ligand>
        <name>Mg(2+)</name>
        <dbReference type="ChEBI" id="CHEBI:18420"/>
    </ligand>
</feature>
<feature type="transmembrane region" description="Helical" evidence="8">
    <location>
        <begin position="77"/>
        <end position="95"/>
    </location>
</feature>
<dbReference type="GO" id="GO:0016780">
    <property type="term" value="F:phosphotransferase activity, for other substituted phosphate groups"/>
    <property type="evidence" value="ECO:0007669"/>
    <property type="project" value="InterPro"/>
</dbReference>
<name>A0A7V2ATP9_UNCEI</name>
<evidence type="ECO:0000313" key="9">
    <source>
        <dbReference type="EMBL" id="HER43078.1"/>
    </source>
</evidence>
<evidence type="ECO:0000256" key="3">
    <source>
        <dbReference type="ARBA" id="ARBA00022679"/>
    </source>
</evidence>
<dbReference type="EMBL" id="DSEC01000091">
    <property type="protein sequence ID" value="HER43078.1"/>
    <property type="molecule type" value="Genomic_DNA"/>
</dbReference>
<dbReference type="Proteomes" id="UP000886069">
    <property type="component" value="Unassembled WGS sequence"/>
</dbReference>
<feature type="transmembrane region" description="Helical" evidence="8">
    <location>
        <begin position="107"/>
        <end position="125"/>
    </location>
</feature>
<keyword evidence="2" id="KW-1003">Cell membrane</keyword>
<dbReference type="CDD" id="cd06853">
    <property type="entry name" value="GT_WecA_like"/>
    <property type="match status" value="1"/>
</dbReference>
<dbReference type="GO" id="GO:0071555">
    <property type="term" value="P:cell wall organization"/>
    <property type="evidence" value="ECO:0007669"/>
    <property type="project" value="TreeGrafter"/>
</dbReference>
<evidence type="ECO:0000256" key="2">
    <source>
        <dbReference type="ARBA" id="ARBA00022475"/>
    </source>
</evidence>
<feature type="transmembrane region" description="Helical" evidence="8">
    <location>
        <begin position="6"/>
        <end position="24"/>
    </location>
</feature>
<evidence type="ECO:0000256" key="1">
    <source>
        <dbReference type="ARBA" id="ARBA00004651"/>
    </source>
</evidence>
<feature type="transmembrane region" description="Helical" evidence="8">
    <location>
        <begin position="165"/>
        <end position="184"/>
    </location>
</feature>
<comment type="cofactor">
    <cofactor evidence="7">
        <name>Mg(2+)</name>
        <dbReference type="ChEBI" id="CHEBI:18420"/>
    </cofactor>
</comment>
<evidence type="ECO:0000256" key="7">
    <source>
        <dbReference type="PIRSR" id="PIRSR600715-1"/>
    </source>
</evidence>
<reference evidence="9" key="1">
    <citation type="journal article" date="2020" name="mSystems">
        <title>Genome- and Community-Level Interaction Insights into Carbon Utilization and Element Cycling Functions of Hydrothermarchaeota in Hydrothermal Sediment.</title>
        <authorList>
            <person name="Zhou Z."/>
            <person name="Liu Y."/>
            <person name="Xu W."/>
            <person name="Pan J."/>
            <person name="Luo Z.H."/>
            <person name="Li M."/>
        </authorList>
    </citation>
    <scope>NUCLEOTIDE SEQUENCE [LARGE SCALE GENOMIC DNA]</scope>
    <source>
        <strain evidence="9">SpSt-1233</strain>
    </source>
</reference>
<keyword evidence="3 9" id="KW-0808">Transferase</keyword>
<feature type="transmembrane region" description="Helical" evidence="8">
    <location>
        <begin position="220"/>
        <end position="236"/>
    </location>
</feature>
<comment type="subcellular location">
    <subcellularLocation>
        <location evidence="1">Cell membrane</location>
        <topology evidence="1">Multi-pass membrane protein</topology>
    </subcellularLocation>
</comment>
<gene>
    <name evidence="9" type="ORF">ENO08_01290</name>
</gene>
<proteinExistence type="predicted"/>
<dbReference type="PANTHER" id="PTHR22926">
    <property type="entry name" value="PHOSPHO-N-ACETYLMURAMOYL-PENTAPEPTIDE-TRANSFERASE"/>
    <property type="match status" value="1"/>
</dbReference>
<accession>A0A7V2ATP9</accession>
<dbReference type="Pfam" id="PF00953">
    <property type="entry name" value="Glycos_transf_4"/>
    <property type="match status" value="1"/>
</dbReference>
<feature type="transmembrane region" description="Helical" evidence="8">
    <location>
        <begin position="190"/>
        <end position="208"/>
    </location>
</feature>
<dbReference type="GO" id="GO:0009103">
    <property type="term" value="P:lipopolysaccharide biosynthetic process"/>
    <property type="evidence" value="ECO:0007669"/>
    <property type="project" value="TreeGrafter"/>
</dbReference>
<dbReference type="PANTHER" id="PTHR22926:SF3">
    <property type="entry name" value="UNDECAPRENYL-PHOSPHATE ALPHA-N-ACETYLGLUCOSAMINYL 1-PHOSPHATE TRANSFERASE"/>
    <property type="match status" value="1"/>
</dbReference>
<protein>
    <submittedName>
        <fullName evidence="9">Undecaprenyl/decaprenyl-phosphate alpha-N-acetylglucosaminyl 1-phosphate transferase</fullName>
    </submittedName>
</protein>